<gene>
    <name evidence="1" type="ORF">H5410_045072</name>
</gene>
<evidence type="ECO:0000313" key="1">
    <source>
        <dbReference type="EMBL" id="KAG5584638.1"/>
    </source>
</evidence>
<protein>
    <submittedName>
        <fullName evidence="1">Uncharacterized protein</fullName>
    </submittedName>
</protein>
<name>A0A9J5XBK6_SOLCO</name>
<accession>A0A9J5XBK6</accession>
<keyword evidence="2" id="KW-1185">Reference proteome</keyword>
<dbReference type="AlphaFoldDB" id="A0A9J5XBK6"/>
<comment type="caution">
    <text evidence="1">The sequence shown here is derived from an EMBL/GenBank/DDBJ whole genome shotgun (WGS) entry which is preliminary data.</text>
</comment>
<dbReference type="Proteomes" id="UP000824120">
    <property type="component" value="Chromosome 9"/>
</dbReference>
<sequence length="85" mass="9845">MHSYPTGNPHFSEEEKRIFSIAKNRRSKHEQRIVRDFAILIHYLFKLLLIGNSSVSKYSLLLRFANDDSYISTIRADSKMRTGAG</sequence>
<organism evidence="1 2">
    <name type="scientific">Solanum commersonii</name>
    <name type="common">Commerson's wild potato</name>
    <name type="synonym">Commerson's nightshade</name>
    <dbReference type="NCBI Taxonomy" id="4109"/>
    <lineage>
        <taxon>Eukaryota</taxon>
        <taxon>Viridiplantae</taxon>
        <taxon>Streptophyta</taxon>
        <taxon>Embryophyta</taxon>
        <taxon>Tracheophyta</taxon>
        <taxon>Spermatophyta</taxon>
        <taxon>Magnoliopsida</taxon>
        <taxon>eudicotyledons</taxon>
        <taxon>Gunneridae</taxon>
        <taxon>Pentapetalae</taxon>
        <taxon>asterids</taxon>
        <taxon>lamiids</taxon>
        <taxon>Solanales</taxon>
        <taxon>Solanaceae</taxon>
        <taxon>Solanoideae</taxon>
        <taxon>Solaneae</taxon>
        <taxon>Solanum</taxon>
    </lineage>
</organism>
<dbReference type="OrthoDB" id="9989112at2759"/>
<reference evidence="1 2" key="1">
    <citation type="submission" date="2020-09" db="EMBL/GenBank/DDBJ databases">
        <title>De no assembly of potato wild relative species, Solanum commersonii.</title>
        <authorList>
            <person name="Cho K."/>
        </authorList>
    </citation>
    <scope>NUCLEOTIDE SEQUENCE [LARGE SCALE GENOMIC DNA]</scope>
    <source>
        <strain evidence="1">LZ3.2</strain>
        <tissue evidence="1">Leaf</tissue>
    </source>
</reference>
<dbReference type="Gene3D" id="3.40.50.300">
    <property type="entry name" value="P-loop containing nucleotide triphosphate hydrolases"/>
    <property type="match status" value="1"/>
</dbReference>
<dbReference type="EMBL" id="JACXVP010000009">
    <property type="protein sequence ID" value="KAG5584638.1"/>
    <property type="molecule type" value="Genomic_DNA"/>
</dbReference>
<dbReference type="InterPro" id="IPR027417">
    <property type="entry name" value="P-loop_NTPase"/>
</dbReference>
<evidence type="ECO:0000313" key="2">
    <source>
        <dbReference type="Proteomes" id="UP000824120"/>
    </source>
</evidence>
<proteinExistence type="predicted"/>